<dbReference type="EMBL" id="BSNG01000001">
    <property type="protein sequence ID" value="GLQ09211.1"/>
    <property type="molecule type" value="Genomic_DNA"/>
</dbReference>
<accession>A0ABQ5UBJ0</accession>
<name>A0ABQ5UBJ0_9HYPH</name>
<reference evidence="1" key="2">
    <citation type="submission" date="2023-01" db="EMBL/GenBank/DDBJ databases">
        <title>Draft genome sequence of Devosia yakushimensis strain NBRC 103855.</title>
        <authorList>
            <person name="Sun Q."/>
            <person name="Mori K."/>
        </authorList>
    </citation>
    <scope>NUCLEOTIDE SEQUENCE</scope>
    <source>
        <strain evidence="1">NBRC 103855</strain>
    </source>
</reference>
<protein>
    <recommendedName>
        <fullName evidence="3">ParB/Sulfiredoxin domain-containing protein</fullName>
    </recommendedName>
</protein>
<comment type="caution">
    <text evidence="1">The sequence shown here is derived from an EMBL/GenBank/DDBJ whole genome shotgun (WGS) entry which is preliminary data.</text>
</comment>
<evidence type="ECO:0000313" key="2">
    <source>
        <dbReference type="Proteomes" id="UP001161406"/>
    </source>
</evidence>
<dbReference type="Pfam" id="PF20188">
    <property type="entry name" value="DUF6551"/>
    <property type="match status" value="1"/>
</dbReference>
<proteinExistence type="predicted"/>
<reference evidence="1" key="1">
    <citation type="journal article" date="2014" name="Int. J. Syst. Evol. Microbiol.">
        <title>Complete genome of a new Firmicutes species belonging to the dominant human colonic microbiota ('Ruminococcus bicirculans') reveals two chromosomes and a selective capacity to utilize plant glucans.</title>
        <authorList>
            <consortium name="NISC Comparative Sequencing Program"/>
            <person name="Wegmann U."/>
            <person name="Louis P."/>
            <person name="Goesmann A."/>
            <person name="Henrissat B."/>
            <person name="Duncan S.H."/>
            <person name="Flint H.J."/>
        </authorList>
    </citation>
    <scope>NUCLEOTIDE SEQUENCE</scope>
    <source>
        <strain evidence="1">NBRC 103855</strain>
    </source>
</reference>
<dbReference type="InterPro" id="IPR046681">
    <property type="entry name" value="DUF6551"/>
</dbReference>
<organism evidence="1 2">
    <name type="scientific">Devosia yakushimensis</name>
    <dbReference type="NCBI Taxonomy" id="470028"/>
    <lineage>
        <taxon>Bacteria</taxon>
        <taxon>Pseudomonadati</taxon>
        <taxon>Pseudomonadota</taxon>
        <taxon>Alphaproteobacteria</taxon>
        <taxon>Hyphomicrobiales</taxon>
        <taxon>Devosiaceae</taxon>
        <taxon>Devosia</taxon>
    </lineage>
</organism>
<sequence length="272" mass="29895">MKREIAALKLPDLKKAVIVGAPPRLAMVDPKTLYVDDSYQRGLSERSMRLVRKIVEEWDWSAYKPPIVVEIDGRREVIDGQHTAIAAATHGGIAEIPILVTEADALAGRANAFVRHNRDRIQVTPTQLHNAMVAAGDEDALTIDQVCQRAGVKILRNPPQMGKFAPGETVAITTVRSLISRRHPIGARKVLEICVATGAAPVSADLIKAVECLLFAEEYKGEIDPERIAPIISALGESLANDAERFAAERKVQRWRAMASVIFMNKRRGRNA</sequence>
<evidence type="ECO:0000313" key="1">
    <source>
        <dbReference type="EMBL" id="GLQ09211.1"/>
    </source>
</evidence>
<gene>
    <name evidence="1" type="ORF">GCM10007913_11430</name>
</gene>
<dbReference type="RefSeq" id="WP_284388778.1">
    <property type="nucleotide sequence ID" value="NZ_BSNG01000001.1"/>
</dbReference>
<keyword evidence="2" id="KW-1185">Reference proteome</keyword>
<dbReference type="Proteomes" id="UP001161406">
    <property type="component" value="Unassembled WGS sequence"/>
</dbReference>
<evidence type="ECO:0008006" key="3">
    <source>
        <dbReference type="Google" id="ProtNLM"/>
    </source>
</evidence>